<reference evidence="3 4" key="1">
    <citation type="submission" date="2023-10" db="EMBL/GenBank/DDBJ databases">
        <title>Screening of Alkalihalobacillus lindianensis BZ-TG-R113 and Its Alleviation of Salt Stress on Rapeseed Growth.</title>
        <authorList>
            <person name="Zhao B."/>
            <person name="Guo T."/>
        </authorList>
    </citation>
    <scope>NUCLEOTIDE SEQUENCE [LARGE SCALE GENOMIC DNA]</scope>
    <source>
        <strain evidence="3 4">BZ-TG-R113</strain>
    </source>
</reference>
<keyword evidence="2 3" id="KW-0378">Hydrolase</keyword>
<dbReference type="RefSeq" id="WP_317121933.1">
    <property type="nucleotide sequence ID" value="NZ_JAWJBA010000002.1"/>
</dbReference>
<evidence type="ECO:0000256" key="1">
    <source>
        <dbReference type="ARBA" id="ARBA00005953"/>
    </source>
</evidence>
<dbReference type="CDD" id="cd00586">
    <property type="entry name" value="4HBT"/>
    <property type="match status" value="1"/>
</dbReference>
<dbReference type="Proteomes" id="UP001287282">
    <property type="component" value="Unassembled WGS sequence"/>
</dbReference>
<comment type="similarity">
    <text evidence="1">Belongs to the 4-hydroxybenzoyl-CoA thioesterase family.</text>
</comment>
<dbReference type="InterPro" id="IPR050563">
    <property type="entry name" value="4-hydroxybenzoyl-CoA_TE"/>
</dbReference>
<dbReference type="InterPro" id="IPR029069">
    <property type="entry name" value="HotDog_dom_sf"/>
</dbReference>
<dbReference type="EMBL" id="JAWJBA010000002">
    <property type="protein sequence ID" value="MDV2684350.1"/>
    <property type="molecule type" value="Genomic_DNA"/>
</dbReference>
<organism evidence="3 4">
    <name type="scientific">Alkalihalophilus lindianensis</name>
    <dbReference type="NCBI Taxonomy" id="1630542"/>
    <lineage>
        <taxon>Bacteria</taxon>
        <taxon>Bacillati</taxon>
        <taxon>Bacillota</taxon>
        <taxon>Bacilli</taxon>
        <taxon>Bacillales</taxon>
        <taxon>Bacillaceae</taxon>
        <taxon>Alkalihalophilus</taxon>
    </lineage>
</organism>
<dbReference type="NCBIfam" id="TIGR00051">
    <property type="entry name" value="YbgC/FadM family acyl-CoA thioesterase"/>
    <property type="match status" value="1"/>
</dbReference>
<evidence type="ECO:0000313" key="3">
    <source>
        <dbReference type="EMBL" id="MDV2684350.1"/>
    </source>
</evidence>
<accession>A0ABU3X8Z1</accession>
<protein>
    <submittedName>
        <fullName evidence="3">Thioesterase family protein</fullName>
        <ecNumber evidence="3">3.1.2.-</ecNumber>
    </submittedName>
</protein>
<proteinExistence type="inferred from homology"/>
<name>A0ABU3X8Z1_9BACI</name>
<dbReference type="EC" id="3.1.2.-" evidence="3"/>
<sequence length="144" mass="16820">MTHFNFSHPIRVRYSEIDGQKIVFNAHYLTYIDVAVTEYYRKVIGPNWLELAEKNIFDLVLRRVTLDYLSPAKLDDLLDIHCRVVKMGRSSMNCEFAIKRGDELLIQAEAVQVCFDLETGKSKPIPEEIRERIREFEGLKISVE</sequence>
<dbReference type="InterPro" id="IPR006684">
    <property type="entry name" value="YbgC/YbaW"/>
</dbReference>
<dbReference type="GO" id="GO:0016787">
    <property type="term" value="F:hydrolase activity"/>
    <property type="evidence" value="ECO:0007669"/>
    <property type="project" value="UniProtKB-KW"/>
</dbReference>
<evidence type="ECO:0000256" key="2">
    <source>
        <dbReference type="ARBA" id="ARBA00022801"/>
    </source>
</evidence>
<dbReference type="Gene3D" id="3.10.129.10">
    <property type="entry name" value="Hotdog Thioesterase"/>
    <property type="match status" value="1"/>
</dbReference>
<comment type="caution">
    <text evidence="3">The sequence shown here is derived from an EMBL/GenBank/DDBJ whole genome shotgun (WGS) entry which is preliminary data.</text>
</comment>
<evidence type="ECO:0000313" key="4">
    <source>
        <dbReference type="Proteomes" id="UP001287282"/>
    </source>
</evidence>
<dbReference type="Pfam" id="PF13279">
    <property type="entry name" value="4HBT_2"/>
    <property type="match status" value="1"/>
</dbReference>
<dbReference type="SUPFAM" id="SSF54637">
    <property type="entry name" value="Thioesterase/thiol ester dehydrase-isomerase"/>
    <property type="match status" value="1"/>
</dbReference>
<dbReference type="PANTHER" id="PTHR31793:SF27">
    <property type="entry name" value="NOVEL THIOESTERASE SUPERFAMILY DOMAIN AND SAPOSIN A-TYPE DOMAIN CONTAINING PROTEIN (0610012H03RIK)"/>
    <property type="match status" value="1"/>
</dbReference>
<keyword evidence="4" id="KW-1185">Reference proteome</keyword>
<dbReference type="PIRSF" id="PIRSF003230">
    <property type="entry name" value="YbgC"/>
    <property type="match status" value="1"/>
</dbReference>
<gene>
    <name evidence="3" type="ORF">RYX56_08205</name>
</gene>
<dbReference type="PANTHER" id="PTHR31793">
    <property type="entry name" value="4-HYDROXYBENZOYL-COA THIOESTERASE FAMILY MEMBER"/>
    <property type="match status" value="1"/>
</dbReference>